<sequence length="408" mass="46983">MCNFCHKQIEKRAAEAAEEDGEGEEQEGEDDVERRLSPNVECEYVHLVEEIRDLFEEEESSRGIMVAYCKVRLHDDILREVSNSEDEKSVGVLNIKVCMENKEMELTLNHLLPHPKPEYKGDSVLEAALHRIEEMANTNIRRGDVYNMLCLEGLIDPEQIRRAQVNFWMAEKLDKLYVRNADNQLLSSKLLIESFEFQLKGFEEKGLKSIFAVTDKDVGQIGGLEETFPKTYVQMCLWHAQRAVELRIQLLDSPIHPYDAVEAHAIDDFINETWVPGSLLQRGHICPVELKKPVIGMFNRHYDLSPLVPDRDGQYGSSKLLCKRACMEAYEWCRNGIADNTDPDNAADGPDDYLRMFKEKWARLVQNTEYLVEKEHDNQKFIEALDKALYTFDMAIGQCMTALRSGQE</sequence>
<keyword evidence="3" id="KW-1185">Reference proteome</keyword>
<dbReference type="Proteomes" id="UP001605036">
    <property type="component" value="Unassembled WGS sequence"/>
</dbReference>
<reference evidence="2 3" key="1">
    <citation type="submission" date="2024-09" db="EMBL/GenBank/DDBJ databases">
        <title>Chromosome-scale assembly of Riccia fluitans.</title>
        <authorList>
            <person name="Paukszto L."/>
            <person name="Sawicki J."/>
            <person name="Karawczyk K."/>
            <person name="Piernik-Szablinska J."/>
            <person name="Szczecinska M."/>
            <person name="Mazdziarz M."/>
        </authorList>
    </citation>
    <scope>NUCLEOTIDE SEQUENCE [LARGE SCALE GENOMIC DNA]</scope>
    <source>
        <strain evidence="2">Rf_01</strain>
        <tissue evidence="2">Aerial parts of the thallus</tissue>
    </source>
</reference>
<gene>
    <name evidence="2" type="ORF">R1flu_009182</name>
</gene>
<accession>A0ABD1Z1C0</accession>
<evidence type="ECO:0000256" key="1">
    <source>
        <dbReference type="SAM" id="MobiDB-lite"/>
    </source>
</evidence>
<organism evidence="2 3">
    <name type="scientific">Riccia fluitans</name>
    <dbReference type="NCBI Taxonomy" id="41844"/>
    <lineage>
        <taxon>Eukaryota</taxon>
        <taxon>Viridiplantae</taxon>
        <taxon>Streptophyta</taxon>
        <taxon>Embryophyta</taxon>
        <taxon>Marchantiophyta</taxon>
        <taxon>Marchantiopsida</taxon>
        <taxon>Marchantiidae</taxon>
        <taxon>Marchantiales</taxon>
        <taxon>Ricciaceae</taxon>
        <taxon>Riccia</taxon>
    </lineage>
</organism>
<evidence type="ECO:0000313" key="3">
    <source>
        <dbReference type="Proteomes" id="UP001605036"/>
    </source>
</evidence>
<name>A0ABD1Z1C0_9MARC</name>
<evidence type="ECO:0000313" key="2">
    <source>
        <dbReference type="EMBL" id="KAL2641595.1"/>
    </source>
</evidence>
<dbReference type="EMBL" id="JBHFFA010000002">
    <property type="protein sequence ID" value="KAL2641595.1"/>
    <property type="molecule type" value="Genomic_DNA"/>
</dbReference>
<comment type="caution">
    <text evidence="2">The sequence shown here is derived from an EMBL/GenBank/DDBJ whole genome shotgun (WGS) entry which is preliminary data.</text>
</comment>
<evidence type="ECO:0008006" key="4">
    <source>
        <dbReference type="Google" id="ProtNLM"/>
    </source>
</evidence>
<feature type="region of interest" description="Disordered" evidence="1">
    <location>
        <begin position="13"/>
        <end position="35"/>
    </location>
</feature>
<dbReference type="AlphaFoldDB" id="A0ABD1Z1C0"/>
<feature type="compositionally biased region" description="Acidic residues" evidence="1">
    <location>
        <begin position="16"/>
        <end position="31"/>
    </location>
</feature>
<protein>
    <recommendedName>
        <fullName evidence="4">MULE transposase domain-containing protein</fullName>
    </recommendedName>
</protein>
<proteinExistence type="predicted"/>